<dbReference type="InterPro" id="IPR000326">
    <property type="entry name" value="PAP2/HPO"/>
</dbReference>
<feature type="transmembrane region" description="Helical" evidence="1">
    <location>
        <begin position="44"/>
        <end position="65"/>
    </location>
</feature>
<feature type="transmembrane region" description="Helical" evidence="1">
    <location>
        <begin position="12"/>
        <end position="32"/>
    </location>
</feature>
<feature type="transmembrane region" description="Helical" evidence="1">
    <location>
        <begin position="105"/>
        <end position="127"/>
    </location>
</feature>
<keyword evidence="1" id="KW-0472">Membrane</keyword>
<feature type="transmembrane region" description="Helical" evidence="1">
    <location>
        <begin position="139"/>
        <end position="162"/>
    </location>
</feature>
<organism evidence="3 4">
    <name type="scientific">Ruthenibacterium intestinale</name>
    <dbReference type="NCBI Taxonomy" id="3133163"/>
    <lineage>
        <taxon>Bacteria</taxon>
        <taxon>Bacillati</taxon>
        <taxon>Bacillota</taxon>
        <taxon>Clostridia</taxon>
        <taxon>Eubacteriales</taxon>
        <taxon>Oscillospiraceae</taxon>
        <taxon>Ruthenibacterium</taxon>
    </lineage>
</organism>
<name>A0ABV1GCY2_9FIRM</name>
<dbReference type="SUPFAM" id="SSF48317">
    <property type="entry name" value="Acid phosphatase/Vanadium-dependent haloperoxidase"/>
    <property type="match status" value="1"/>
</dbReference>
<dbReference type="SMART" id="SM00014">
    <property type="entry name" value="acidPPc"/>
    <property type="match status" value="1"/>
</dbReference>
<evidence type="ECO:0000259" key="2">
    <source>
        <dbReference type="SMART" id="SM00014"/>
    </source>
</evidence>
<sequence length="282" mass="31307">MRQEKHFPRAWLWGIILFVLGMAAGALWDLPLNHAVYAPQFYPAIWMECFGYYPLYLPAILWLWLSGPKRPGLRTGARLLGAVGAAALFWASLSNLQKRSVPGAVWHTAAVWAILVLLGVLLARVLVRGGDGLRRRLHTAMGWSVVYMILDNALINLLKLVWNRTRFDDMMAAGDFSAFTTWLEPFGNGGSSFPSGHTAAACGIFVLVLLCDVLPGWNRRRGLVWAVCWAYVAGMAASRLIMGRHFLSDTVAAAFVMSLLLCALRASTPYQKSLRRLDDSEL</sequence>
<dbReference type="Gene3D" id="1.20.144.10">
    <property type="entry name" value="Phosphatidic acid phosphatase type 2/haloperoxidase"/>
    <property type="match status" value="1"/>
</dbReference>
<proteinExistence type="predicted"/>
<reference evidence="3 4" key="1">
    <citation type="submission" date="2024-03" db="EMBL/GenBank/DDBJ databases">
        <title>Human intestinal bacterial collection.</title>
        <authorList>
            <person name="Pauvert C."/>
            <person name="Hitch T.C.A."/>
            <person name="Clavel T."/>
        </authorList>
    </citation>
    <scope>NUCLEOTIDE SEQUENCE [LARGE SCALE GENOMIC DNA]</scope>
    <source>
        <strain evidence="3 4">CLA-JM-H11</strain>
    </source>
</reference>
<evidence type="ECO:0000313" key="3">
    <source>
        <dbReference type="EMBL" id="MEQ2519679.1"/>
    </source>
</evidence>
<accession>A0ABV1GCY2</accession>
<dbReference type="EMBL" id="JBBMFA010000063">
    <property type="protein sequence ID" value="MEQ2519679.1"/>
    <property type="molecule type" value="Genomic_DNA"/>
</dbReference>
<protein>
    <submittedName>
        <fullName evidence="3">Phosphatase PAP2 family protein</fullName>
    </submittedName>
</protein>
<keyword evidence="1" id="KW-1133">Transmembrane helix</keyword>
<dbReference type="Proteomes" id="UP001477672">
    <property type="component" value="Unassembled WGS sequence"/>
</dbReference>
<keyword evidence="1" id="KW-0812">Transmembrane</keyword>
<keyword evidence="4" id="KW-1185">Reference proteome</keyword>
<feature type="domain" description="Phosphatidic acid phosphatase type 2/haloperoxidase" evidence="2">
    <location>
        <begin position="141"/>
        <end position="266"/>
    </location>
</feature>
<dbReference type="Pfam" id="PF01569">
    <property type="entry name" value="PAP2"/>
    <property type="match status" value="1"/>
</dbReference>
<evidence type="ECO:0000313" key="4">
    <source>
        <dbReference type="Proteomes" id="UP001477672"/>
    </source>
</evidence>
<evidence type="ECO:0000256" key="1">
    <source>
        <dbReference type="SAM" id="Phobius"/>
    </source>
</evidence>
<feature type="transmembrane region" description="Helical" evidence="1">
    <location>
        <begin position="192"/>
        <end position="211"/>
    </location>
</feature>
<gene>
    <name evidence="3" type="ORF">WMO24_04435</name>
</gene>
<dbReference type="RefSeq" id="WP_349215113.1">
    <property type="nucleotide sequence ID" value="NZ_JBBMFA010000063.1"/>
</dbReference>
<feature type="transmembrane region" description="Helical" evidence="1">
    <location>
        <begin position="247"/>
        <end position="266"/>
    </location>
</feature>
<feature type="transmembrane region" description="Helical" evidence="1">
    <location>
        <begin position="223"/>
        <end position="241"/>
    </location>
</feature>
<dbReference type="InterPro" id="IPR036938">
    <property type="entry name" value="PAP2/HPO_sf"/>
</dbReference>
<feature type="transmembrane region" description="Helical" evidence="1">
    <location>
        <begin position="77"/>
        <end position="93"/>
    </location>
</feature>
<comment type="caution">
    <text evidence="3">The sequence shown here is derived from an EMBL/GenBank/DDBJ whole genome shotgun (WGS) entry which is preliminary data.</text>
</comment>